<reference evidence="1 2" key="1">
    <citation type="submission" date="2023-02" db="EMBL/GenBank/DDBJ databases">
        <title>Oceanobacillus kimchii IFOP_LL358 isolated form Alexandrium catenella lab strain.</title>
        <authorList>
            <person name="Gajardo G."/>
            <person name="Ueki S."/>
            <person name="Maruyama F."/>
        </authorList>
    </citation>
    <scope>NUCLEOTIDE SEQUENCE [LARGE SCALE GENOMIC DNA]</scope>
    <source>
        <strain evidence="1 2">IFOP_LL358</strain>
    </source>
</reference>
<protein>
    <submittedName>
        <fullName evidence="1">Uncharacterized protein</fullName>
    </submittedName>
</protein>
<comment type="caution">
    <text evidence="1">The sequence shown here is derived from an EMBL/GenBank/DDBJ whole genome shotgun (WGS) entry which is preliminary data.</text>
</comment>
<accession>A0ABQ5THC8</accession>
<evidence type="ECO:0000313" key="2">
    <source>
        <dbReference type="Proteomes" id="UP001275436"/>
    </source>
</evidence>
<evidence type="ECO:0000313" key="1">
    <source>
        <dbReference type="EMBL" id="GLO66278.1"/>
    </source>
</evidence>
<sequence>MECENISDETEYLYENCDEYYELILRDSLTILFMIREIKSESDYNALATLLKFRIRIFQKLIKSFSIDKINTTSNIVTSLVHDIFIDFSRYLRKKGENY</sequence>
<dbReference type="Proteomes" id="UP001275436">
    <property type="component" value="Unassembled WGS sequence"/>
</dbReference>
<keyword evidence="2" id="KW-1185">Reference proteome</keyword>
<gene>
    <name evidence="1" type="ORF">MACH08_20620</name>
</gene>
<dbReference type="EMBL" id="BSKO01000001">
    <property type="protein sequence ID" value="GLO66278.1"/>
    <property type="molecule type" value="Genomic_DNA"/>
</dbReference>
<organism evidence="1 2">
    <name type="scientific">Oceanobacillus kimchii</name>
    <dbReference type="NCBI Taxonomy" id="746691"/>
    <lineage>
        <taxon>Bacteria</taxon>
        <taxon>Bacillati</taxon>
        <taxon>Bacillota</taxon>
        <taxon>Bacilli</taxon>
        <taxon>Bacillales</taxon>
        <taxon>Bacillaceae</taxon>
        <taxon>Oceanobacillus</taxon>
    </lineage>
</organism>
<proteinExistence type="predicted"/>
<name>A0ABQ5THC8_9BACI</name>